<gene>
    <name evidence="5" type="ORF">CBW46_014690</name>
</gene>
<dbReference type="PANTHER" id="PTHR22911">
    <property type="entry name" value="ACYL-MALONYL CONDENSING ENZYME-RELATED"/>
    <property type="match status" value="1"/>
</dbReference>
<comment type="similarity">
    <text evidence="2">Belongs to the EamA transporter family.</text>
</comment>
<keyword evidence="3" id="KW-1133">Transmembrane helix</keyword>
<sequence length="310" mass="34009">MGYVFLFLATLSWSFVGILVKTAGTWVDSMTITFARFAVGVVALGVVLLWRDQKLRIYAKHKWIWIGAIGKSFNYLFENIALSIGYSYGNILVVPIQTVILLLISAFYFKEEVSRRGWVAAALCILGVLVISWNGLPLSEMIASGGFTTLLFILAAIGTTFHVLSQKLLIQSMDSENMNFSVFFWCSVLMALPLPVQAHTTGSFHIGGLMALAALGLITGLSFNWYAKAMQRVSFGVLILVGNSSVLFTILWSYLFFNDPITMYIIAGTGMFLAGMLLLNWPLKKAKLTARAAKRDGSEPAKTNAAESGV</sequence>
<dbReference type="InterPro" id="IPR037185">
    <property type="entry name" value="EmrE-like"/>
</dbReference>
<feature type="transmembrane region" description="Helical" evidence="3">
    <location>
        <begin position="63"/>
        <end position="82"/>
    </location>
</feature>
<dbReference type="GO" id="GO:0016020">
    <property type="term" value="C:membrane"/>
    <property type="evidence" value="ECO:0007669"/>
    <property type="project" value="InterPro"/>
</dbReference>
<name>A0A2W1NX14_PAEXE</name>
<reference evidence="5" key="1">
    <citation type="submission" date="2018-06" db="EMBL/GenBank/DDBJ databases">
        <title>Paenibacillus xerothermodurans sp. nov. an extremely dry heat resistant spore forming bacterium isolated from the soil of Cape Canaveral, Florida.</title>
        <authorList>
            <person name="Seuylemezian A."/>
            <person name="Kaur N."/>
            <person name="Patil P."/>
            <person name="Patil P."/>
            <person name="Mayilraj S."/>
            <person name="Vaishampayan P."/>
        </authorList>
    </citation>
    <scope>NUCLEOTIDE SEQUENCE [LARGE SCALE GENOMIC DNA]</scope>
    <source>
        <strain evidence="5">ATCC 27380</strain>
    </source>
</reference>
<evidence type="ECO:0000259" key="4">
    <source>
        <dbReference type="Pfam" id="PF00892"/>
    </source>
</evidence>
<protein>
    <submittedName>
        <fullName evidence="5">DMT family transporter</fullName>
    </submittedName>
</protein>
<feature type="transmembrane region" description="Helical" evidence="3">
    <location>
        <begin position="118"/>
        <end position="136"/>
    </location>
</feature>
<evidence type="ECO:0000256" key="3">
    <source>
        <dbReference type="SAM" id="Phobius"/>
    </source>
</evidence>
<feature type="transmembrane region" description="Helical" evidence="3">
    <location>
        <begin position="88"/>
        <end position="109"/>
    </location>
</feature>
<dbReference type="OrthoDB" id="1957368at2"/>
<evidence type="ECO:0000256" key="1">
    <source>
        <dbReference type="ARBA" id="ARBA00004127"/>
    </source>
</evidence>
<dbReference type="InterPro" id="IPR000620">
    <property type="entry name" value="EamA_dom"/>
</dbReference>
<feature type="transmembrane region" description="Helical" evidence="3">
    <location>
        <begin position="202"/>
        <end position="223"/>
    </location>
</feature>
<feature type="transmembrane region" description="Helical" evidence="3">
    <location>
        <begin position="261"/>
        <end position="281"/>
    </location>
</feature>
<keyword evidence="3" id="KW-0812">Transmembrane</keyword>
<feature type="domain" description="EamA" evidence="4">
    <location>
        <begin position="1"/>
        <end position="132"/>
    </location>
</feature>
<evidence type="ECO:0000256" key="2">
    <source>
        <dbReference type="ARBA" id="ARBA00007362"/>
    </source>
</evidence>
<dbReference type="AlphaFoldDB" id="A0A2W1NX14"/>
<dbReference type="Proteomes" id="UP000214746">
    <property type="component" value="Unassembled WGS sequence"/>
</dbReference>
<feature type="transmembrane region" description="Helical" evidence="3">
    <location>
        <begin position="235"/>
        <end position="255"/>
    </location>
</feature>
<proteinExistence type="inferred from homology"/>
<accession>A0A2W1NX14</accession>
<dbReference type="Pfam" id="PF00892">
    <property type="entry name" value="EamA"/>
    <property type="match status" value="2"/>
</dbReference>
<keyword evidence="6" id="KW-1185">Reference proteome</keyword>
<comment type="subcellular location">
    <subcellularLocation>
        <location evidence="1">Endomembrane system</location>
        <topology evidence="1">Multi-pass membrane protein</topology>
    </subcellularLocation>
</comment>
<comment type="caution">
    <text evidence="5">The sequence shown here is derived from an EMBL/GenBank/DDBJ whole genome shotgun (WGS) entry which is preliminary data.</text>
</comment>
<feature type="transmembrane region" description="Helical" evidence="3">
    <location>
        <begin position="142"/>
        <end position="165"/>
    </location>
</feature>
<evidence type="ECO:0000313" key="5">
    <source>
        <dbReference type="EMBL" id="PZE20202.1"/>
    </source>
</evidence>
<dbReference type="Gene3D" id="1.10.3730.20">
    <property type="match status" value="1"/>
</dbReference>
<evidence type="ECO:0000313" key="6">
    <source>
        <dbReference type="Proteomes" id="UP000214746"/>
    </source>
</evidence>
<dbReference type="SUPFAM" id="SSF103481">
    <property type="entry name" value="Multidrug resistance efflux transporter EmrE"/>
    <property type="match status" value="2"/>
</dbReference>
<feature type="transmembrane region" description="Helical" evidence="3">
    <location>
        <begin position="177"/>
        <end position="196"/>
    </location>
</feature>
<feature type="transmembrane region" description="Helical" evidence="3">
    <location>
        <begin position="34"/>
        <end position="51"/>
    </location>
</feature>
<dbReference type="EMBL" id="NHRJ02000009">
    <property type="protein sequence ID" value="PZE20202.1"/>
    <property type="molecule type" value="Genomic_DNA"/>
</dbReference>
<organism evidence="5 6">
    <name type="scientific">Paenibacillus xerothermodurans</name>
    <dbReference type="NCBI Taxonomy" id="1977292"/>
    <lineage>
        <taxon>Bacteria</taxon>
        <taxon>Bacillati</taxon>
        <taxon>Bacillota</taxon>
        <taxon>Bacilli</taxon>
        <taxon>Bacillales</taxon>
        <taxon>Paenibacillaceae</taxon>
        <taxon>Paenibacillus</taxon>
    </lineage>
</organism>
<feature type="domain" description="EamA" evidence="4">
    <location>
        <begin position="149"/>
        <end position="280"/>
    </location>
</feature>
<keyword evidence="3" id="KW-0472">Membrane</keyword>